<gene>
    <name evidence="2" type="ORF">SLS63_005250</name>
</gene>
<feature type="region of interest" description="Disordered" evidence="1">
    <location>
        <begin position="1"/>
        <end position="34"/>
    </location>
</feature>
<evidence type="ECO:0000256" key="1">
    <source>
        <dbReference type="SAM" id="MobiDB-lite"/>
    </source>
</evidence>
<evidence type="ECO:0000313" key="3">
    <source>
        <dbReference type="Proteomes" id="UP001430848"/>
    </source>
</evidence>
<feature type="region of interest" description="Disordered" evidence="1">
    <location>
        <begin position="173"/>
        <end position="206"/>
    </location>
</feature>
<comment type="caution">
    <text evidence="2">The sequence shown here is derived from an EMBL/GenBank/DDBJ whole genome shotgun (WGS) entry which is preliminary data.</text>
</comment>
<accession>A0ABR1PBV5</accession>
<protein>
    <submittedName>
        <fullName evidence="2">Uncharacterized protein</fullName>
    </submittedName>
</protein>
<dbReference type="EMBL" id="JAKNSF020000021">
    <property type="protein sequence ID" value="KAK7731952.1"/>
    <property type="molecule type" value="Genomic_DNA"/>
</dbReference>
<dbReference type="Proteomes" id="UP001430848">
    <property type="component" value="Unassembled WGS sequence"/>
</dbReference>
<name>A0ABR1PBV5_DIAER</name>
<keyword evidence="3" id="KW-1185">Reference proteome</keyword>
<feature type="compositionally biased region" description="Basic and acidic residues" evidence="1">
    <location>
        <begin position="185"/>
        <end position="200"/>
    </location>
</feature>
<reference evidence="2 3" key="1">
    <citation type="submission" date="2024-02" db="EMBL/GenBank/DDBJ databases">
        <title>De novo assembly and annotation of 12 fungi associated with fruit tree decline syndrome in Ontario, Canada.</title>
        <authorList>
            <person name="Sulman M."/>
            <person name="Ellouze W."/>
            <person name="Ilyukhin E."/>
        </authorList>
    </citation>
    <scope>NUCLEOTIDE SEQUENCE [LARGE SCALE GENOMIC DNA]</scope>
    <source>
        <strain evidence="2 3">M169</strain>
    </source>
</reference>
<proteinExistence type="predicted"/>
<sequence length="206" mass="22069">MVPLAGNEDANASNSESRTRVGESSDSSARENLEGEAFAIAISATVDAPQQGEEPRVESSGALAFAGVELEETKVDQEDQMPPRQLNHHFIDLILNQHQWLTGLPGGSDLAGLEYTDYDPPGFSNDIDYGLSMADYASLNHVDDIDGAEDWMWNIGLPDHEASLPLGGPVDLEVASLGDPAPAVDKGKKADSKEVDDFIRAPRPPT</sequence>
<evidence type="ECO:0000313" key="2">
    <source>
        <dbReference type="EMBL" id="KAK7731952.1"/>
    </source>
</evidence>
<organism evidence="2 3">
    <name type="scientific">Diaporthe eres</name>
    <name type="common">Phomopsis oblonga</name>
    <dbReference type="NCBI Taxonomy" id="83184"/>
    <lineage>
        <taxon>Eukaryota</taxon>
        <taxon>Fungi</taxon>
        <taxon>Dikarya</taxon>
        <taxon>Ascomycota</taxon>
        <taxon>Pezizomycotina</taxon>
        <taxon>Sordariomycetes</taxon>
        <taxon>Sordariomycetidae</taxon>
        <taxon>Diaporthales</taxon>
        <taxon>Diaporthaceae</taxon>
        <taxon>Diaporthe</taxon>
        <taxon>Diaporthe eres species complex</taxon>
    </lineage>
</organism>
<feature type="compositionally biased region" description="Basic and acidic residues" evidence="1">
    <location>
        <begin position="17"/>
        <end position="33"/>
    </location>
</feature>